<reference evidence="4 5" key="1">
    <citation type="submission" date="2015-09" db="EMBL/GenBank/DDBJ databases">
        <title>Draft genome of a European isolate of the apple canker pathogen Neonectria ditissima.</title>
        <authorList>
            <person name="Gomez-Cortecero A."/>
            <person name="Harrison R.J."/>
            <person name="Armitage A.D."/>
        </authorList>
    </citation>
    <scope>NUCLEOTIDE SEQUENCE [LARGE SCALE GENOMIC DNA]</scope>
    <source>
        <strain evidence="4 5">R09/05</strain>
    </source>
</reference>
<dbReference type="STRING" id="78410.A0A0P7AUL4"/>
<dbReference type="Gene3D" id="2.60.120.330">
    <property type="entry name" value="B-lactam Antibiotic, Isopenicillin N Synthase, Chain"/>
    <property type="match status" value="1"/>
</dbReference>
<organism evidence="4 5">
    <name type="scientific">Neonectria ditissima</name>
    <dbReference type="NCBI Taxonomy" id="78410"/>
    <lineage>
        <taxon>Eukaryota</taxon>
        <taxon>Fungi</taxon>
        <taxon>Dikarya</taxon>
        <taxon>Ascomycota</taxon>
        <taxon>Pezizomycotina</taxon>
        <taxon>Sordariomycetes</taxon>
        <taxon>Hypocreomycetidae</taxon>
        <taxon>Hypocreales</taxon>
        <taxon>Nectriaceae</taxon>
        <taxon>Neonectria</taxon>
    </lineage>
</organism>
<evidence type="ECO:0000259" key="2">
    <source>
        <dbReference type="Pfam" id="PF03171"/>
    </source>
</evidence>
<evidence type="ECO:0000259" key="3">
    <source>
        <dbReference type="Pfam" id="PF14226"/>
    </source>
</evidence>
<dbReference type="PANTHER" id="PTHR47990">
    <property type="entry name" value="2-OXOGLUTARATE (2OG) AND FE(II)-DEPENDENT OXYGENASE SUPERFAMILY PROTEIN-RELATED"/>
    <property type="match status" value="1"/>
</dbReference>
<dbReference type="EMBL" id="LKCW01000179">
    <property type="protein sequence ID" value="KPM37053.1"/>
    <property type="molecule type" value="Genomic_DNA"/>
</dbReference>
<gene>
    <name evidence="4" type="ORF">AK830_g9522</name>
</gene>
<feature type="domain" description="Isopenicillin N synthase-like Fe(2+) 2OG dioxygenase" evidence="2">
    <location>
        <begin position="195"/>
        <end position="281"/>
    </location>
</feature>
<dbReference type="InterPro" id="IPR027443">
    <property type="entry name" value="IPNS-like_sf"/>
</dbReference>
<dbReference type="SUPFAM" id="SSF51197">
    <property type="entry name" value="Clavaminate synthase-like"/>
    <property type="match status" value="1"/>
</dbReference>
<evidence type="ECO:0000313" key="5">
    <source>
        <dbReference type="Proteomes" id="UP000050424"/>
    </source>
</evidence>
<feature type="domain" description="Non-haem dioxygenase N-terminal" evidence="3">
    <location>
        <begin position="30"/>
        <end position="133"/>
    </location>
</feature>
<dbReference type="AlphaFoldDB" id="A0A0P7AUL4"/>
<dbReference type="Pfam" id="PF03171">
    <property type="entry name" value="2OG-FeII_Oxy"/>
    <property type="match status" value="1"/>
</dbReference>
<comment type="similarity">
    <text evidence="1">Belongs to the iron/ascorbate-dependent oxidoreductase family.</text>
</comment>
<evidence type="ECO:0000256" key="1">
    <source>
        <dbReference type="ARBA" id="ARBA00008056"/>
    </source>
</evidence>
<dbReference type="InterPro" id="IPR044861">
    <property type="entry name" value="IPNS-like_FE2OG_OXY"/>
</dbReference>
<dbReference type="InterPro" id="IPR026992">
    <property type="entry name" value="DIOX_N"/>
</dbReference>
<dbReference type="InterPro" id="IPR050231">
    <property type="entry name" value="Iron_ascorbate_oxido_reductase"/>
</dbReference>
<dbReference type="Pfam" id="PF14226">
    <property type="entry name" value="DIOX_N"/>
    <property type="match status" value="1"/>
</dbReference>
<accession>A0A0P7AUL4</accession>
<evidence type="ECO:0000313" key="4">
    <source>
        <dbReference type="EMBL" id="KPM37053.1"/>
    </source>
</evidence>
<dbReference type="OrthoDB" id="406156at2759"/>
<name>A0A0P7AUL4_9HYPO</name>
<dbReference type="FunFam" id="2.60.120.330:FF:000040">
    <property type="entry name" value="Chromosome 21, whole genome shotgun sequence"/>
    <property type="match status" value="1"/>
</dbReference>
<dbReference type="PRINTS" id="PR00682">
    <property type="entry name" value="IPNSYNTHASE"/>
</dbReference>
<keyword evidence="5" id="KW-1185">Reference proteome</keyword>
<comment type="caution">
    <text evidence="4">The sequence shown here is derived from an EMBL/GenBank/DDBJ whole genome shotgun (WGS) entry which is preliminary data.</text>
</comment>
<evidence type="ECO:0008006" key="6">
    <source>
        <dbReference type="Google" id="ProtNLM"/>
    </source>
</evidence>
<protein>
    <recommendedName>
        <fullName evidence="6">Fe2OG dioxygenase domain-containing protein</fullName>
    </recommendedName>
</protein>
<proteinExistence type="inferred from homology"/>
<sequence length="370" mass="42158">MASTTTTEALQYEQVPETSESLEWADLVTLDLSKFDQPGGKQELALEFSKAIEEVGFFYVKNHGLTKEDIDTQFALGASVLSLSDEEKAPYRAALDEGDYNGWKQAGNRELIPGVRDNFEIYNIPKFIPEHADRPHPDAIKRHWATIEQFSKYVHEQIVRKLLVVFALALELEDEEWFLKRHRYGRSSGDHLRYMKYYARSDEENKKLNNVWLKGHSDMGSLTLLFRQPVAALQVLARDGTWKWVRPQTDALTVNIADVLQFLTNGYLKSSIHRVVAPPKDQAHVDRLGVIYMVRAEDDTDLLPIEESPVLRRLGLLEQKTLGNDGQPVKAGEWVKQRIIKNLGNTSTAKGDNEESDVEVVGGIKIKYYE</sequence>
<dbReference type="Proteomes" id="UP000050424">
    <property type="component" value="Unassembled WGS sequence"/>
</dbReference>